<evidence type="ECO:0000313" key="1">
    <source>
        <dbReference type="EMBL" id="URZ12700.1"/>
    </source>
</evidence>
<proteinExistence type="predicted"/>
<sequence length="64" mass="7416">MQIALEIAGLSAILIFTFIGIWSFILFNKTLSQLKYQNYLIEKLIQSLVIFSKSKDVYDDNKIN</sequence>
<dbReference type="AlphaFoldDB" id="A0A1S8KZ28"/>
<evidence type="ECO:0000313" key="2">
    <source>
        <dbReference type="Proteomes" id="UP000190951"/>
    </source>
</evidence>
<dbReference type="EMBL" id="CP096983">
    <property type="protein sequence ID" value="URZ12700.1"/>
    <property type="molecule type" value="Genomic_DNA"/>
</dbReference>
<dbReference type="Proteomes" id="UP000190951">
    <property type="component" value="Chromosome"/>
</dbReference>
<gene>
    <name evidence="1" type="ORF">CROST_034450</name>
</gene>
<dbReference type="KEGG" id="crw:CROST_034450"/>
<organism evidence="1 2">
    <name type="scientific">Clostridium felsineum</name>
    <dbReference type="NCBI Taxonomy" id="36839"/>
    <lineage>
        <taxon>Bacteria</taxon>
        <taxon>Bacillati</taxon>
        <taxon>Bacillota</taxon>
        <taxon>Clostridia</taxon>
        <taxon>Eubacteriales</taxon>
        <taxon>Clostridiaceae</taxon>
        <taxon>Clostridium</taxon>
    </lineage>
</organism>
<protein>
    <submittedName>
        <fullName evidence="1">Uncharacterized protein</fullName>
    </submittedName>
</protein>
<accession>A0A1S8KZ28</accession>
<keyword evidence="2" id="KW-1185">Reference proteome</keyword>
<dbReference type="RefSeq" id="WP_077834123.1">
    <property type="nucleotide sequence ID" value="NZ_CP096983.1"/>
</dbReference>
<reference evidence="1 2" key="1">
    <citation type="submission" date="2022-04" db="EMBL/GenBank/DDBJ databases">
        <title>Genome sequence of C. roseum typestrain.</title>
        <authorList>
            <person name="Poehlein A."/>
            <person name="Schoch T."/>
            <person name="Duerre P."/>
            <person name="Daniel R."/>
        </authorList>
    </citation>
    <scope>NUCLEOTIDE SEQUENCE [LARGE SCALE GENOMIC DNA]</scope>
    <source>
        <strain evidence="1 2">DSM 7320</strain>
    </source>
</reference>
<name>A0A1S8KZ28_9CLOT</name>